<dbReference type="RefSeq" id="WP_112404766.1">
    <property type="nucleotide sequence ID" value="NZ_JBJKCE010000002.1"/>
</dbReference>
<accession>A0A329DWW8</accession>
<organism evidence="1 2">
    <name type="scientific">Vibrio diazotrophicus</name>
    <dbReference type="NCBI Taxonomy" id="685"/>
    <lineage>
        <taxon>Bacteria</taxon>
        <taxon>Pseudomonadati</taxon>
        <taxon>Pseudomonadota</taxon>
        <taxon>Gammaproteobacteria</taxon>
        <taxon>Vibrionales</taxon>
        <taxon>Vibrionaceae</taxon>
        <taxon>Vibrio</taxon>
    </lineage>
</organism>
<evidence type="ECO:0000313" key="1">
    <source>
        <dbReference type="EMBL" id="RAS55260.1"/>
    </source>
</evidence>
<protein>
    <submittedName>
        <fullName evidence="1">Uncharacterized protein</fullName>
    </submittedName>
</protein>
<dbReference type="Proteomes" id="UP000248729">
    <property type="component" value="Unassembled WGS sequence"/>
</dbReference>
<dbReference type="AlphaFoldDB" id="A0A329DWW8"/>
<proteinExistence type="predicted"/>
<evidence type="ECO:0000313" key="2">
    <source>
        <dbReference type="Proteomes" id="UP000248729"/>
    </source>
</evidence>
<reference evidence="1 2" key="1">
    <citation type="submission" date="2018-06" db="EMBL/GenBank/DDBJ databases">
        <title>Freshwater and sediment microbial communities from various areas in North America, analyzing microbe dynamics in response to fracking.</title>
        <authorList>
            <person name="Lamendella R."/>
        </authorList>
    </citation>
    <scope>NUCLEOTIDE SEQUENCE [LARGE SCALE GENOMIC DNA]</scope>
    <source>
        <strain evidence="1 2">99A</strain>
    </source>
</reference>
<comment type="caution">
    <text evidence="1">The sequence shown here is derived from an EMBL/GenBank/DDBJ whole genome shotgun (WGS) entry which is preliminary data.</text>
</comment>
<dbReference type="EMBL" id="QLTR01000047">
    <property type="protein sequence ID" value="RAS55260.1"/>
    <property type="molecule type" value="Genomic_DNA"/>
</dbReference>
<name>A0A329DWW8_VIBDI</name>
<sequence>MSNKSINREAIKSLTNEIDKNFDTSQMKKSLEIAIKLRDKGAIDSDIFEKIQNLSKQSFSTRNEYMINLKVIEVLLESELQKKIMLTKK</sequence>
<gene>
    <name evidence="1" type="ORF">DET48_14711</name>
</gene>